<sequence length="606" mass="67028">MLTGQLGSRETCANQCLQAIARMHRNRILTRLGSSKAEHCQAQPFRKSLKRQVQIGSRIRALMTELRTKPRGHGRKSSDLMNRLDEFAASIDNCEKASHSGEHEAIIAMLKAACSITADGATLVYHLGEQFEGRKEIRQTQALANYWRICVYLSTAARCHRFCFQKITYLALPAPPPSNWRGLPHFVHAEIQIALYLAGQAGMRSPQYIGTSKRACFLCFHFLRSYGGFDVTESHGEVHPQWTIPDSQKYTVIQTESIKRALRRTHAVLKDALKAAKIRGAKYANAPPTPQSTINLAVQPLPTPTASTVTSIVSSQAQTALKAGGSTDTLRAACQPQSLSDQLSGPFAALPKAQTDDNQQSQIAVGMQQPRDRQYQHHEQPQIETIDQHQNEPKSAVVQEVPALDCASSLRDQAASASSISENQSPETSNQKRIQGRRWYSSSRLREDVLQRVDSHEPSFGTPLKAAPQPEPIRAGLLPDIRSETGNSLSITDISHAESTMTPSALAQWPRWDIGRTDEILIELEGLALFISTEGLAQQAYGDVASVRVRDFDRADVDTHSAVALEKLTDEVVTVAARDGPGGYKQVMLQCARGCFYELSFRWPER</sequence>
<feature type="region of interest" description="Disordered" evidence="1">
    <location>
        <begin position="408"/>
        <end position="438"/>
    </location>
</feature>
<dbReference type="EMBL" id="ML995853">
    <property type="protein sequence ID" value="KAF2767654.1"/>
    <property type="molecule type" value="Genomic_DNA"/>
</dbReference>
<dbReference type="InterPro" id="IPR027796">
    <property type="entry name" value="OTT_1508_deam-like"/>
</dbReference>
<name>A0A6G1L5Y0_9PEZI</name>
<evidence type="ECO:0000256" key="1">
    <source>
        <dbReference type="SAM" id="MobiDB-lite"/>
    </source>
</evidence>
<evidence type="ECO:0000313" key="3">
    <source>
        <dbReference type="Proteomes" id="UP000799436"/>
    </source>
</evidence>
<gene>
    <name evidence="2" type="ORF">EJ03DRAFT_143763</name>
</gene>
<feature type="compositionally biased region" description="Polar residues" evidence="1">
    <location>
        <begin position="415"/>
        <end position="433"/>
    </location>
</feature>
<accession>A0A6G1L5Y0</accession>
<dbReference type="OrthoDB" id="4851849at2759"/>
<dbReference type="Proteomes" id="UP000799436">
    <property type="component" value="Unassembled WGS sequence"/>
</dbReference>
<dbReference type="AlphaFoldDB" id="A0A6G1L5Y0"/>
<keyword evidence="3" id="KW-1185">Reference proteome</keyword>
<feature type="region of interest" description="Disordered" evidence="1">
    <location>
        <begin position="342"/>
        <end position="382"/>
    </location>
</feature>
<feature type="compositionally biased region" description="Basic and acidic residues" evidence="1">
    <location>
        <begin position="370"/>
        <end position="382"/>
    </location>
</feature>
<protein>
    <submittedName>
        <fullName evidence="2">Uncharacterized protein</fullName>
    </submittedName>
</protein>
<dbReference type="Pfam" id="PF14441">
    <property type="entry name" value="OTT_1508_deam"/>
    <property type="match status" value="1"/>
</dbReference>
<reference evidence="2" key="1">
    <citation type="journal article" date="2020" name="Stud. Mycol.">
        <title>101 Dothideomycetes genomes: a test case for predicting lifestyles and emergence of pathogens.</title>
        <authorList>
            <person name="Haridas S."/>
            <person name="Albert R."/>
            <person name="Binder M."/>
            <person name="Bloem J."/>
            <person name="Labutti K."/>
            <person name="Salamov A."/>
            <person name="Andreopoulos B."/>
            <person name="Baker S."/>
            <person name="Barry K."/>
            <person name="Bills G."/>
            <person name="Bluhm B."/>
            <person name="Cannon C."/>
            <person name="Castanera R."/>
            <person name="Culley D."/>
            <person name="Daum C."/>
            <person name="Ezra D."/>
            <person name="Gonzalez J."/>
            <person name="Henrissat B."/>
            <person name="Kuo A."/>
            <person name="Liang C."/>
            <person name="Lipzen A."/>
            <person name="Lutzoni F."/>
            <person name="Magnuson J."/>
            <person name="Mondo S."/>
            <person name="Nolan M."/>
            <person name="Ohm R."/>
            <person name="Pangilinan J."/>
            <person name="Park H.-J."/>
            <person name="Ramirez L."/>
            <person name="Alfaro M."/>
            <person name="Sun H."/>
            <person name="Tritt A."/>
            <person name="Yoshinaga Y."/>
            <person name="Zwiers L.-H."/>
            <person name="Turgeon B."/>
            <person name="Goodwin S."/>
            <person name="Spatafora J."/>
            <person name="Crous P."/>
            <person name="Grigoriev I."/>
        </authorList>
    </citation>
    <scope>NUCLEOTIDE SEQUENCE</scope>
    <source>
        <strain evidence="2">CBS 116005</strain>
    </source>
</reference>
<organism evidence="2 3">
    <name type="scientific">Teratosphaeria nubilosa</name>
    <dbReference type="NCBI Taxonomy" id="161662"/>
    <lineage>
        <taxon>Eukaryota</taxon>
        <taxon>Fungi</taxon>
        <taxon>Dikarya</taxon>
        <taxon>Ascomycota</taxon>
        <taxon>Pezizomycotina</taxon>
        <taxon>Dothideomycetes</taxon>
        <taxon>Dothideomycetidae</taxon>
        <taxon>Mycosphaerellales</taxon>
        <taxon>Teratosphaeriaceae</taxon>
        <taxon>Teratosphaeria</taxon>
    </lineage>
</organism>
<evidence type="ECO:0000313" key="2">
    <source>
        <dbReference type="EMBL" id="KAF2767654.1"/>
    </source>
</evidence>
<proteinExistence type="predicted"/>